<dbReference type="Proteomes" id="UP000769157">
    <property type="component" value="Unassembled WGS sequence"/>
</dbReference>
<dbReference type="GeneID" id="70234319"/>
<dbReference type="EMBL" id="JAEUBE010000158">
    <property type="protein sequence ID" value="KAH3668598.1"/>
    <property type="molecule type" value="Genomic_DNA"/>
</dbReference>
<evidence type="ECO:0000313" key="1">
    <source>
        <dbReference type="EMBL" id="KAH3668598.1"/>
    </source>
</evidence>
<comment type="caution">
    <text evidence="1">The sequence shown here is derived from an EMBL/GenBank/DDBJ whole genome shotgun (WGS) entry which is preliminary data.</text>
</comment>
<accession>A0A9P8T6Y9</accession>
<name>A0A9P8T6Y9_9ASCO</name>
<organism evidence="1 2">
    <name type="scientific">Ogataea philodendri</name>
    <dbReference type="NCBI Taxonomy" id="1378263"/>
    <lineage>
        <taxon>Eukaryota</taxon>
        <taxon>Fungi</taxon>
        <taxon>Dikarya</taxon>
        <taxon>Ascomycota</taxon>
        <taxon>Saccharomycotina</taxon>
        <taxon>Pichiomycetes</taxon>
        <taxon>Pichiales</taxon>
        <taxon>Pichiaceae</taxon>
        <taxon>Ogataea</taxon>
    </lineage>
</organism>
<reference evidence="1" key="1">
    <citation type="journal article" date="2021" name="Open Biol.">
        <title>Shared evolutionary footprints suggest mitochondrial oxidative damage underlies multiple complex I losses in fungi.</title>
        <authorList>
            <person name="Schikora-Tamarit M.A."/>
            <person name="Marcet-Houben M."/>
            <person name="Nosek J."/>
            <person name="Gabaldon T."/>
        </authorList>
    </citation>
    <scope>NUCLEOTIDE SEQUENCE</scope>
    <source>
        <strain evidence="1">CBS6075</strain>
    </source>
</reference>
<dbReference type="AlphaFoldDB" id="A0A9P8T6Y9"/>
<proteinExistence type="predicted"/>
<keyword evidence="2" id="KW-1185">Reference proteome</keyword>
<gene>
    <name evidence="1" type="ORF">OGAPHI_002352</name>
</gene>
<evidence type="ECO:0000313" key="2">
    <source>
        <dbReference type="Proteomes" id="UP000769157"/>
    </source>
</evidence>
<protein>
    <submittedName>
        <fullName evidence="1">Uncharacterized protein</fullName>
    </submittedName>
</protein>
<reference evidence="1" key="2">
    <citation type="submission" date="2021-01" db="EMBL/GenBank/DDBJ databases">
        <authorList>
            <person name="Schikora-Tamarit M.A."/>
        </authorList>
    </citation>
    <scope>NUCLEOTIDE SEQUENCE</scope>
    <source>
        <strain evidence="1">CBS6075</strain>
    </source>
</reference>
<dbReference type="RefSeq" id="XP_046063012.1">
    <property type="nucleotide sequence ID" value="XM_046203213.1"/>
</dbReference>
<sequence>MHYLFPRHPETSRRRVLTFCSKQALGNHFHSSLLTRVDLELGFEMPSPSAEDDTKDEAYDSCREWGIRKNRFWVNLSGWLLTHESIMTVKILQIDSIMVSPGPLGSTPETVRGAWQAHHVHTQITQSTEARGTRKQLGNYLFKVPTKPIGAGVDCLH</sequence>